<dbReference type="PANTHER" id="PTHR37301:SF1">
    <property type="entry name" value="DNA-BINDING PROTEIN"/>
    <property type="match status" value="1"/>
</dbReference>
<dbReference type="Gene3D" id="1.10.260.40">
    <property type="entry name" value="lambda repressor-like DNA-binding domains"/>
    <property type="match status" value="1"/>
</dbReference>
<dbReference type="PANTHER" id="PTHR37301">
    <property type="entry name" value="DNA-BINDING PROTEIN-RELATED"/>
    <property type="match status" value="1"/>
</dbReference>
<dbReference type="InterPro" id="IPR010982">
    <property type="entry name" value="Lambda_DNA-bd_dom_sf"/>
</dbReference>
<proteinExistence type="predicted"/>
<dbReference type="CDD" id="cd00093">
    <property type="entry name" value="HTH_XRE"/>
    <property type="match status" value="1"/>
</dbReference>
<reference evidence="2 3" key="1">
    <citation type="journal article" date="2021" name="ISME Commun">
        <title>Automated analysis of genomic sequences facilitates high-throughput and comprehensive description of bacteria.</title>
        <authorList>
            <person name="Hitch T.C.A."/>
        </authorList>
    </citation>
    <scope>NUCLEOTIDE SEQUENCE [LARGE SCALE GENOMIC DNA]</scope>
    <source>
        <strain evidence="2 3">Sanger_34</strain>
    </source>
</reference>
<organism evidence="2 3">
    <name type="scientific">Agathobaculum ammoniilyticum</name>
    <dbReference type="NCBI Taxonomy" id="2981778"/>
    <lineage>
        <taxon>Bacteria</taxon>
        <taxon>Bacillati</taxon>
        <taxon>Bacillota</taxon>
        <taxon>Clostridia</taxon>
        <taxon>Eubacteriales</taxon>
        <taxon>Butyricicoccaceae</taxon>
        <taxon>Agathobaculum</taxon>
    </lineage>
</organism>
<keyword evidence="3" id="KW-1185">Reference proteome</keyword>
<evidence type="ECO:0000313" key="2">
    <source>
        <dbReference type="EMBL" id="MCU6788307.1"/>
    </source>
</evidence>
<gene>
    <name evidence="2" type="ORF">OCV66_04275</name>
</gene>
<dbReference type="Pfam" id="PF13443">
    <property type="entry name" value="HTH_26"/>
    <property type="match status" value="1"/>
</dbReference>
<feature type="domain" description="HTH cro/C1-type" evidence="1">
    <location>
        <begin position="13"/>
        <end position="62"/>
    </location>
</feature>
<dbReference type="EMBL" id="JAOQJE010000003">
    <property type="protein sequence ID" value="MCU6788307.1"/>
    <property type="molecule type" value="Genomic_DNA"/>
</dbReference>
<evidence type="ECO:0000259" key="1">
    <source>
        <dbReference type="PROSITE" id="PS50943"/>
    </source>
</evidence>
<dbReference type="SMART" id="SM00530">
    <property type="entry name" value="HTH_XRE"/>
    <property type="match status" value="1"/>
</dbReference>
<name>A0ABT2U2W3_9FIRM</name>
<comment type="caution">
    <text evidence="2">The sequence shown here is derived from an EMBL/GenBank/DDBJ whole genome shotgun (WGS) entry which is preliminary data.</text>
</comment>
<evidence type="ECO:0000313" key="3">
    <source>
        <dbReference type="Proteomes" id="UP001652397"/>
    </source>
</evidence>
<dbReference type="InterPro" id="IPR001387">
    <property type="entry name" value="Cro/C1-type_HTH"/>
</dbReference>
<dbReference type="SUPFAM" id="SSF47413">
    <property type="entry name" value="lambda repressor-like DNA-binding domains"/>
    <property type="match status" value="1"/>
</dbReference>
<dbReference type="PROSITE" id="PS50943">
    <property type="entry name" value="HTH_CROC1"/>
    <property type="match status" value="1"/>
</dbReference>
<dbReference type="Proteomes" id="UP001652397">
    <property type="component" value="Unassembled WGS sequence"/>
</dbReference>
<accession>A0ABT2U2W3</accession>
<dbReference type="RefSeq" id="WP_054326240.1">
    <property type="nucleotide sequence ID" value="NZ_JAOQJE010000003.1"/>
</dbReference>
<sequence>MPIKIKVSNLLGEHKMSMKQLSEITGIRPNTISNLYYEDIKRIEIAQIEALCKAFHCRVEDIFEYVDD</sequence>
<protein>
    <submittedName>
        <fullName evidence="2">Helix-turn-helix transcriptional regulator</fullName>
    </submittedName>
</protein>